<evidence type="ECO:0000313" key="2">
    <source>
        <dbReference type="Proteomes" id="UP000199054"/>
    </source>
</evidence>
<dbReference type="STRING" id="34002.SAMN04489859_1001237"/>
<dbReference type="EMBL" id="FODE01000001">
    <property type="protein sequence ID" value="SEN15621.1"/>
    <property type="molecule type" value="Genomic_DNA"/>
</dbReference>
<evidence type="ECO:0000313" key="1">
    <source>
        <dbReference type="EMBL" id="SEN15621.1"/>
    </source>
</evidence>
<gene>
    <name evidence="1" type="ORF">SAMN04489859_1001237</name>
</gene>
<protein>
    <recommendedName>
        <fullName evidence="3">Transposase domain</fullName>
    </recommendedName>
</protein>
<reference evidence="1 2" key="1">
    <citation type="submission" date="2016-10" db="EMBL/GenBank/DDBJ databases">
        <authorList>
            <person name="de Groot N.N."/>
        </authorList>
    </citation>
    <scope>NUCLEOTIDE SEQUENCE [LARGE SCALE GENOMIC DNA]</scope>
    <source>
        <strain evidence="1 2">DSM 8512</strain>
    </source>
</reference>
<keyword evidence="2" id="KW-1185">Reference proteome</keyword>
<dbReference type="OrthoDB" id="9774608at2"/>
<name>A0A1H8E7R9_9RHOB</name>
<organism evidence="1 2">
    <name type="scientific">Paracoccus alcaliphilus</name>
    <dbReference type="NCBI Taxonomy" id="34002"/>
    <lineage>
        <taxon>Bacteria</taxon>
        <taxon>Pseudomonadati</taxon>
        <taxon>Pseudomonadota</taxon>
        <taxon>Alphaproteobacteria</taxon>
        <taxon>Rhodobacterales</taxon>
        <taxon>Paracoccaceae</taxon>
        <taxon>Paracoccus</taxon>
    </lineage>
</organism>
<accession>A0A1H8E7R9</accession>
<evidence type="ECO:0008006" key="3">
    <source>
        <dbReference type="Google" id="ProtNLM"/>
    </source>
</evidence>
<dbReference type="Proteomes" id="UP000199054">
    <property type="component" value="Unassembled WGS sequence"/>
</dbReference>
<proteinExistence type="predicted"/>
<sequence length="72" mass="8220">MTGFIEGVNRDQTTLFPVRLEDWIGEDNLVRVVDLFGDELDLAALDFHRHAAVRTGRRGRHPAVLLKLFIYG</sequence>
<dbReference type="AlphaFoldDB" id="A0A1H8E7R9"/>